<dbReference type="STRING" id="543379.A0A232FG29"/>
<dbReference type="InterPro" id="IPR001623">
    <property type="entry name" value="DnaJ_domain"/>
</dbReference>
<dbReference type="PANTHER" id="PTHR39158:SF1">
    <property type="entry name" value="DNAJ HOMOLOG SUBFAMILY C MEMBER 28"/>
    <property type="match status" value="1"/>
</dbReference>
<keyword evidence="4" id="KW-1185">Reference proteome</keyword>
<comment type="caution">
    <text evidence="3">The sequence shown here is derived from an EMBL/GenBank/DDBJ whole genome shotgun (WGS) entry which is preliminary data.</text>
</comment>
<dbReference type="OrthoDB" id="1922282at2759"/>
<dbReference type="SMART" id="SM00271">
    <property type="entry name" value="DnaJ"/>
    <property type="match status" value="1"/>
</dbReference>
<feature type="region of interest" description="Disordered" evidence="1">
    <location>
        <begin position="89"/>
        <end position="126"/>
    </location>
</feature>
<dbReference type="PANTHER" id="PTHR39158">
    <property type="entry name" value="OS08G0560600 PROTEIN"/>
    <property type="match status" value="1"/>
</dbReference>
<dbReference type="CDD" id="cd06257">
    <property type="entry name" value="DnaJ"/>
    <property type="match status" value="1"/>
</dbReference>
<dbReference type="InterPro" id="IPR018961">
    <property type="entry name" value="DnaJ_homolog_subfam-C_membr-28"/>
</dbReference>
<organism evidence="3 4">
    <name type="scientific">Trichomalopsis sarcophagae</name>
    <dbReference type="NCBI Taxonomy" id="543379"/>
    <lineage>
        <taxon>Eukaryota</taxon>
        <taxon>Metazoa</taxon>
        <taxon>Ecdysozoa</taxon>
        <taxon>Arthropoda</taxon>
        <taxon>Hexapoda</taxon>
        <taxon>Insecta</taxon>
        <taxon>Pterygota</taxon>
        <taxon>Neoptera</taxon>
        <taxon>Endopterygota</taxon>
        <taxon>Hymenoptera</taxon>
        <taxon>Apocrita</taxon>
        <taxon>Proctotrupomorpha</taxon>
        <taxon>Chalcidoidea</taxon>
        <taxon>Pteromalidae</taxon>
        <taxon>Pteromalinae</taxon>
        <taxon>Trichomalopsis</taxon>
    </lineage>
</organism>
<sequence length="405" mass="46922">MLVFSTVYPVLTRSRNVVRRFATQKKTRTRNEIKKFHQILGVAEDCADEVLRLAFVNLAKRFHPDSGTKEANATRFSEIESAYREIQRNRYERREEESQKNPDIEEFDIKRKPLESSSNSNQQSTTLKTNFQHTAPQHRHYLADDVGIGTPSVRQRRYAAERAQRAMENVLEHRLKKIQATERNTLVGMDKQRAKDIKTRYGMDRLVEDLIQEAMNKGEFRDLPGSGKPLKDNACAQNPYVDFVTHKLNQVTIFLIMVCDNELIYFELLRMVQVLIDNGFTPEWIQLSKEIREDKEDLKRQLVDARNRLGELPLSREDEYQWERTLRDSRDTVQRINKKVDKFNLLVPILQKQMLQVNLKSLGDAVLAVPPDKSAVSNAKSNLSSTSDGSEGNFVQFFASLFGKQ</sequence>
<dbReference type="EMBL" id="NNAY01000262">
    <property type="protein sequence ID" value="OXU29652.1"/>
    <property type="molecule type" value="Genomic_DNA"/>
</dbReference>
<evidence type="ECO:0000313" key="4">
    <source>
        <dbReference type="Proteomes" id="UP000215335"/>
    </source>
</evidence>
<feature type="compositionally biased region" description="Low complexity" evidence="1">
    <location>
        <begin position="116"/>
        <end position="126"/>
    </location>
</feature>
<gene>
    <name evidence="3" type="ORF">TSAR_003081</name>
</gene>
<dbReference type="Proteomes" id="UP000215335">
    <property type="component" value="Unassembled WGS sequence"/>
</dbReference>
<dbReference type="InterPro" id="IPR052573">
    <property type="entry name" value="DnaJ_C_subfamily_28"/>
</dbReference>
<protein>
    <recommendedName>
        <fullName evidence="2">J domain-containing protein</fullName>
    </recommendedName>
</protein>
<name>A0A232FG29_9HYME</name>
<dbReference type="AlphaFoldDB" id="A0A232FG29"/>
<dbReference type="Pfam" id="PF09350">
    <property type="entry name" value="DJC28_CD"/>
    <property type="match status" value="1"/>
</dbReference>
<dbReference type="Pfam" id="PF00226">
    <property type="entry name" value="DnaJ"/>
    <property type="match status" value="1"/>
</dbReference>
<dbReference type="PROSITE" id="PS50076">
    <property type="entry name" value="DNAJ_2"/>
    <property type="match status" value="1"/>
</dbReference>
<accession>A0A232FG29</accession>
<feature type="compositionally biased region" description="Basic and acidic residues" evidence="1">
    <location>
        <begin position="89"/>
        <end position="114"/>
    </location>
</feature>
<reference evidence="3 4" key="1">
    <citation type="journal article" date="2017" name="Curr. Biol.">
        <title>The Evolution of Venom by Co-option of Single-Copy Genes.</title>
        <authorList>
            <person name="Martinson E.O."/>
            <person name="Mrinalini"/>
            <person name="Kelkar Y.D."/>
            <person name="Chang C.H."/>
            <person name="Werren J.H."/>
        </authorList>
    </citation>
    <scope>NUCLEOTIDE SEQUENCE [LARGE SCALE GENOMIC DNA]</scope>
    <source>
        <strain evidence="3 4">Alberta</strain>
        <tissue evidence="3">Whole body</tissue>
    </source>
</reference>
<feature type="domain" description="J" evidence="2">
    <location>
        <begin position="35"/>
        <end position="101"/>
    </location>
</feature>
<dbReference type="InterPro" id="IPR036869">
    <property type="entry name" value="J_dom_sf"/>
</dbReference>
<proteinExistence type="predicted"/>
<dbReference type="Gene3D" id="1.10.287.110">
    <property type="entry name" value="DnaJ domain"/>
    <property type="match status" value="1"/>
</dbReference>
<dbReference type="SUPFAM" id="SSF46565">
    <property type="entry name" value="Chaperone J-domain"/>
    <property type="match status" value="1"/>
</dbReference>
<evidence type="ECO:0000256" key="1">
    <source>
        <dbReference type="SAM" id="MobiDB-lite"/>
    </source>
</evidence>
<evidence type="ECO:0000259" key="2">
    <source>
        <dbReference type="PROSITE" id="PS50076"/>
    </source>
</evidence>
<evidence type="ECO:0000313" key="3">
    <source>
        <dbReference type="EMBL" id="OXU29652.1"/>
    </source>
</evidence>